<dbReference type="AlphaFoldDB" id="A0AAE1GEU2"/>
<keyword evidence="2" id="KW-1185">Reference proteome</keyword>
<evidence type="ECO:0000313" key="2">
    <source>
        <dbReference type="Proteomes" id="UP001286313"/>
    </source>
</evidence>
<comment type="caution">
    <text evidence="1">The sequence shown here is derived from an EMBL/GenBank/DDBJ whole genome shotgun (WGS) entry which is preliminary data.</text>
</comment>
<name>A0AAE1GEU2_PETCI</name>
<sequence length="162" mass="18186">MNNTKKKARIWKLRLGKCGKKTGRVTGERKFSYFIFSPLPTCLADQVKSATAAADTCSRRHLSCLIPHQVTAPHPSCSFIRTTGHVPRHTCTEVASTHHTHIPVRPFQFSLHVCLTISGVSFMGKKTLPCTDPQACLPRPYSYQLSCRPRPYSRSCLMFPAR</sequence>
<dbReference type="EMBL" id="JAWQEG010000308">
    <property type="protein sequence ID" value="KAK3891749.1"/>
    <property type="molecule type" value="Genomic_DNA"/>
</dbReference>
<evidence type="ECO:0000313" key="1">
    <source>
        <dbReference type="EMBL" id="KAK3891749.1"/>
    </source>
</evidence>
<dbReference type="Proteomes" id="UP001286313">
    <property type="component" value="Unassembled WGS sequence"/>
</dbReference>
<reference evidence="1" key="1">
    <citation type="submission" date="2023-10" db="EMBL/GenBank/DDBJ databases">
        <title>Genome assemblies of two species of porcelain crab, Petrolisthes cinctipes and Petrolisthes manimaculis (Anomura: Porcellanidae).</title>
        <authorList>
            <person name="Angst P."/>
        </authorList>
    </citation>
    <scope>NUCLEOTIDE SEQUENCE</scope>
    <source>
        <strain evidence="1">PB745_01</strain>
        <tissue evidence="1">Gill</tissue>
    </source>
</reference>
<gene>
    <name evidence="1" type="ORF">Pcinc_004370</name>
</gene>
<proteinExistence type="predicted"/>
<accession>A0AAE1GEU2</accession>
<protein>
    <submittedName>
        <fullName evidence="1">Uncharacterized protein</fullName>
    </submittedName>
</protein>
<organism evidence="1 2">
    <name type="scientific">Petrolisthes cinctipes</name>
    <name type="common">Flat porcelain crab</name>
    <dbReference type="NCBI Taxonomy" id="88211"/>
    <lineage>
        <taxon>Eukaryota</taxon>
        <taxon>Metazoa</taxon>
        <taxon>Ecdysozoa</taxon>
        <taxon>Arthropoda</taxon>
        <taxon>Crustacea</taxon>
        <taxon>Multicrustacea</taxon>
        <taxon>Malacostraca</taxon>
        <taxon>Eumalacostraca</taxon>
        <taxon>Eucarida</taxon>
        <taxon>Decapoda</taxon>
        <taxon>Pleocyemata</taxon>
        <taxon>Anomura</taxon>
        <taxon>Galatheoidea</taxon>
        <taxon>Porcellanidae</taxon>
        <taxon>Petrolisthes</taxon>
    </lineage>
</organism>